<evidence type="ECO:0000313" key="1">
    <source>
        <dbReference type="EMBL" id="GLW66152.1"/>
    </source>
</evidence>
<sequence>MLPRVAWGREGAVTGREQFCRHEAGSCVTGVRRAEWRAGDVLLVLPAMVVLGRVRGSVRLGLSRGGRAVRMGERT</sequence>
<name>A0A9W6UYE3_9ACTN</name>
<reference evidence="1" key="1">
    <citation type="submission" date="2023-02" db="EMBL/GenBank/DDBJ databases">
        <title>Actinomadura rubrobrunea NBRC 14622.</title>
        <authorList>
            <person name="Ichikawa N."/>
            <person name="Sato H."/>
            <person name="Tonouchi N."/>
        </authorList>
    </citation>
    <scope>NUCLEOTIDE SEQUENCE</scope>
    <source>
        <strain evidence="1">NBRC 14622</strain>
    </source>
</reference>
<proteinExistence type="predicted"/>
<keyword evidence="2" id="KW-1185">Reference proteome</keyword>
<organism evidence="1 2">
    <name type="scientific">Actinomadura rubrobrunea</name>
    <dbReference type="NCBI Taxonomy" id="115335"/>
    <lineage>
        <taxon>Bacteria</taxon>
        <taxon>Bacillati</taxon>
        <taxon>Actinomycetota</taxon>
        <taxon>Actinomycetes</taxon>
        <taxon>Streptosporangiales</taxon>
        <taxon>Thermomonosporaceae</taxon>
        <taxon>Actinomadura</taxon>
    </lineage>
</organism>
<dbReference type="Proteomes" id="UP001165124">
    <property type="component" value="Unassembled WGS sequence"/>
</dbReference>
<evidence type="ECO:0000313" key="2">
    <source>
        <dbReference type="Proteomes" id="UP001165124"/>
    </source>
</evidence>
<protein>
    <submittedName>
        <fullName evidence="1">Uncharacterized protein</fullName>
    </submittedName>
</protein>
<dbReference type="EMBL" id="BSRZ01000013">
    <property type="protein sequence ID" value="GLW66152.1"/>
    <property type="molecule type" value="Genomic_DNA"/>
</dbReference>
<gene>
    <name evidence="1" type="ORF">Arub01_43960</name>
</gene>
<accession>A0A9W6UYE3</accession>
<dbReference type="AlphaFoldDB" id="A0A9W6UYE3"/>
<comment type="caution">
    <text evidence="1">The sequence shown here is derived from an EMBL/GenBank/DDBJ whole genome shotgun (WGS) entry which is preliminary data.</text>
</comment>